<evidence type="ECO:0000256" key="1">
    <source>
        <dbReference type="SAM" id="MobiDB-lite"/>
    </source>
</evidence>
<dbReference type="RefSeq" id="WP_204049381.1">
    <property type="nucleotide sequence ID" value="NZ_BOOF01000018.1"/>
</dbReference>
<accession>A0ABQ4GN22</accession>
<comment type="caution">
    <text evidence="3">The sequence shown here is derived from an EMBL/GenBank/DDBJ whole genome shotgun (WGS) entry which is preliminary data.</text>
</comment>
<dbReference type="PANTHER" id="PTHR32419:SF6">
    <property type="entry name" value="GLUTATHIONE S-TRANSFERASE OMEGA-LIKE 1-RELATED"/>
    <property type="match status" value="1"/>
</dbReference>
<dbReference type="Pfam" id="PF13410">
    <property type="entry name" value="GST_C_2"/>
    <property type="match status" value="1"/>
</dbReference>
<dbReference type="InterPro" id="IPR010987">
    <property type="entry name" value="Glutathione-S-Trfase_C-like"/>
</dbReference>
<protein>
    <recommendedName>
        <fullName evidence="2">GST C-terminal domain-containing protein</fullName>
    </recommendedName>
</protein>
<dbReference type="Gene3D" id="1.20.1050.10">
    <property type="match status" value="1"/>
</dbReference>
<dbReference type="Proteomes" id="UP000660454">
    <property type="component" value="Unassembled WGS sequence"/>
</dbReference>
<feature type="domain" description="GST C-terminal" evidence="2">
    <location>
        <begin position="165"/>
        <end position="302"/>
    </location>
</feature>
<name>A0ABQ4GN22_9ACTN</name>
<keyword evidence="4" id="KW-1185">Reference proteome</keyword>
<gene>
    <name evidence="3" type="ORF">Msi02_35910</name>
</gene>
<proteinExistence type="predicted"/>
<dbReference type="Gene3D" id="3.40.30.10">
    <property type="entry name" value="Glutaredoxin"/>
    <property type="match status" value="1"/>
</dbReference>
<dbReference type="EMBL" id="BOOF01000018">
    <property type="protein sequence ID" value="GIH62774.1"/>
    <property type="molecule type" value="Genomic_DNA"/>
</dbReference>
<dbReference type="SUPFAM" id="SSF47616">
    <property type="entry name" value="GST C-terminal domain-like"/>
    <property type="match status" value="1"/>
</dbReference>
<dbReference type="PANTHER" id="PTHR32419">
    <property type="entry name" value="GLUTATHIONYL-HYDROQUINONE REDUCTASE"/>
    <property type="match status" value="1"/>
</dbReference>
<dbReference type="PROSITE" id="PS50405">
    <property type="entry name" value="GST_CTER"/>
    <property type="match status" value="1"/>
</dbReference>
<sequence>MTTTHAPVYASPADVAAFGPYGPGRTDRPGPLYPFQGRITADGSGGHPAEPGRYHLYAAYVCPWAQRAAIVRDLAGLKDVVSLSYVDDERDARGWAFRERRGPDPVNGFALLAEAYDATEPGYPGHISVPVLWDRRTNRIVSNNYPDIPVDLGTRFAEWADSGVDLYPEDLREEIEALDEEIARDLAHGVHGVARAATQEEYERRRGEVLAALDRLDARLADRRYLFGDRLTESDVQLWVVLVRYDLLHNPLAGIGERPLTDYPNLWPYARDLYRLPAFRETTDFAALRLTTRPAYRGDGPVRIAVEPREADWDEPHGRAAPTGQGR</sequence>
<evidence type="ECO:0000313" key="3">
    <source>
        <dbReference type="EMBL" id="GIH62774.1"/>
    </source>
</evidence>
<dbReference type="InterPro" id="IPR036282">
    <property type="entry name" value="Glutathione-S-Trfase_C_sf"/>
</dbReference>
<feature type="region of interest" description="Disordered" evidence="1">
    <location>
        <begin position="307"/>
        <end position="327"/>
    </location>
</feature>
<dbReference type="InterPro" id="IPR036249">
    <property type="entry name" value="Thioredoxin-like_sf"/>
</dbReference>
<dbReference type="InterPro" id="IPR016639">
    <property type="entry name" value="GST_Omega/GSH"/>
</dbReference>
<evidence type="ECO:0000313" key="4">
    <source>
        <dbReference type="Proteomes" id="UP000660454"/>
    </source>
</evidence>
<dbReference type="SUPFAM" id="SSF52833">
    <property type="entry name" value="Thioredoxin-like"/>
    <property type="match status" value="1"/>
</dbReference>
<reference evidence="3 4" key="1">
    <citation type="submission" date="2021-01" db="EMBL/GenBank/DDBJ databases">
        <title>Whole genome shotgun sequence of Microbispora siamensis NBRC 104113.</title>
        <authorList>
            <person name="Komaki H."/>
            <person name="Tamura T."/>
        </authorList>
    </citation>
    <scope>NUCLEOTIDE SEQUENCE [LARGE SCALE GENOMIC DNA]</scope>
    <source>
        <strain evidence="3 4">NBRC 104113</strain>
    </source>
</reference>
<feature type="compositionally biased region" description="Basic and acidic residues" evidence="1">
    <location>
        <begin position="307"/>
        <end position="318"/>
    </location>
</feature>
<evidence type="ECO:0000259" key="2">
    <source>
        <dbReference type="PROSITE" id="PS50405"/>
    </source>
</evidence>
<organism evidence="3 4">
    <name type="scientific">Microbispora siamensis</name>
    <dbReference type="NCBI Taxonomy" id="564413"/>
    <lineage>
        <taxon>Bacteria</taxon>
        <taxon>Bacillati</taxon>
        <taxon>Actinomycetota</taxon>
        <taxon>Actinomycetes</taxon>
        <taxon>Streptosporangiales</taxon>
        <taxon>Streptosporangiaceae</taxon>
        <taxon>Microbispora</taxon>
    </lineage>
</organism>